<dbReference type="GO" id="GO:0006749">
    <property type="term" value="P:glutathione metabolic process"/>
    <property type="evidence" value="ECO:0007669"/>
    <property type="project" value="TreeGrafter"/>
</dbReference>
<evidence type="ECO:0000259" key="5">
    <source>
        <dbReference type="Pfam" id="PF19278"/>
    </source>
</evidence>
<dbReference type="AlphaFoldDB" id="A0A3R9NWG5"/>
<dbReference type="InterPro" id="IPR049517">
    <property type="entry name" value="ACX-like_C"/>
</dbReference>
<keyword evidence="7" id="KW-1185">Reference proteome</keyword>
<dbReference type="Pfam" id="PF05378">
    <property type="entry name" value="Hydant_A_N"/>
    <property type="match status" value="1"/>
</dbReference>
<dbReference type="RefSeq" id="WP_125484017.1">
    <property type="nucleotide sequence ID" value="NZ_RSDW01000001.1"/>
</dbReference>
<feature type="domain" description="Hydantoinase A/oxoprolinase" evidence="2">
    <location>
        <begin position="193"/>
        <end position="473"/>
    </location>
</feature>
<evidence type="ECO:0000259" key="4">
    <source>
        <dbReference type="Pfam" id="PF05378"/>
    </source>
</evidence>
<name>A0A3R9NWG5_9BACT</name>
<dbReference type="InterPro" id="IPR003692">
    <property type="entry name" value="Hydantoinase_B"/>
</dbReference>
<dbReference type="PANTHER" id="PTHR11365:SF23">
    <property type="entry name" value="HYPOTHETICAL 5-OXOPROLINASE (EUROFUNG)-RELATED"/>
    <property type="match status" value="1"/>
</dbReference>
<protein>
    <submittedName>
        <fullName evidence="6">5-oxoprolinase (ATP-hydrolysing)</fullName>
    </submittedName>
</protein>
<dbReference type="InterPro" id="IPR002821">
    <property type="entry name" value="Hydantoinase_A"/>
</dbReference>
<dbReference type="PANTHER" id="PTHR11365">
    <property type="entry name" value="5-OXOPROLINASE RELATED"/>
    <property type="match status" value="1"/>
</dbReference>
<feature type="domain" description="Hydantoinase B/oxoprolinase" evidence="3">
    <location>
        <begin position="680"/>
        <end position="1197"/>
    </location>
</feature>
<feature type="domain" description="Acetophenone carboxylase-like C-terminal" evidence="5">
    <location>
        <begin position="488"/>
        <end position="649"/>
    </location>
</feature>
<dbReference type="Pfam" id="PF01968">
    <property type="entry name" value="Hydantoinase_A"/>
    <property type="match status" value="1"/>
</dbReference>
<dbReference type="GO" id="GO:0005829">
    <property type="term" value="C:cytosol"/>
    <property type="evidence" value="ECO:0007669"/>
    <property type="project" value="TreeGrafter"/>
</dbReference>
<evidence type="ECO:0000313" key="7">
    <source>
        <dbReference type="Proteomes" id="UP000269669"/>
    </source>
</evidence>
<dbReference type="Pfam" id="PF19278">
    <property type="entry name" value="Hydant_A_C"/>
    <property type="match status" value="1"/>
</dbReference>
<evidence type="ECO:0000259" key="3">
    <source>
        <dbReference type="Pfam" id="PF02538"/>
    </source>
</evidence>
<organism evidence="6 7">
    <name type="scientific">Edaphobacter aggregans</name>
    <dbReference type="NCBI Taxonomy" id="570835"/>
    <lineage>
        <taxon>Bacteria</taxon>
        <taxon>Pseudomonadati</taxon>
        <taxon>Acidobacteriota</taxon>
        <taxon>Terriglobia</taxon>
        <taxon>Terriglobales</taxon>
        <taxon>Acidobacteriaceae</taxon>
        <taxon>Edaphobacter</taxon>
    </lineage>
</organism>
<evidence type="ECO:0000259" key="2">
    <source>
        <dbReference type="Pfam" id="PF01968"/>
    </source>
</evidence>
<comment type="caution">
    <text evidence="6">The sequence shown here is derived from an EMBL/GenBank/DDBJ whole genome shotgun (WGS) entry which is preliminary data.</text>
</comment>
<evidence type="ECO:0000313" key="6">
    <source>
        <dbReference type="EMBL" id="RSL15253.1"/>
    </source>
</evidence>
<feature type="domain" description="Hydantoinase/oxoprolinase N-terminal" evidence="4">
    <location>
        <begin position="3"/>
        <end position="173"/>
    </location>
</feature>
<dbReference type="Proteomes" id="UP000269669">
    <property type="component" value="Unassembled WGS sequence"/>
</dbReference>
<gene>
    <name evidence="6" type="ORF">EDE15_0735</name>
</gene>
<dbReference type="InterPro" id="IPR008040">
    <property type="entry name" value="Hydant_A_N"/>
</dbReference>
<sequence>MIRLGVDTGGTFTDLVRLDARGLTVHKVRSTPDDPARAILSGIGELMGSDPVSEIIHGSTVATNALLERKGARVALVTTKGFEDVLAIGRQTRRELYSFQVRGNQPMIDDGLTYGVAERIDCHGNVLEALHAQELEELTRKLIQTRVECVAVCLLHSYANPIHEQQVTRHLEQAGFTVSSSHSVLPEYREYERWSTTVVNAYVTPMMSSYLTTLERGLAGTRLHIMQSNGGSISTPQARNSAVRTILSGPAAGAIGAQAVARGSGFDRVILFDMGGTFTDVSLVDGQLGTTNESTVGGFPVRLPILDIHSVGAGGGSIAYVDSGGSLRVGPRSAGAEPGPVCYGKGDELTVTDANLLLGRLDPKYFLGGRMQLDIMRTSERARIFADELRITPTQLAEGIVQIANANMERAIRTVSVQRGYDPREFALLAFGGAGGMHACEIADALEIGTVLIPEHGGVLSALGMLLADVRKDYSQTILKQSDTITFSDLQQYLAPLISQAQADLATEGFEQQSIVIECSLDMRYRGQAFEINVPLTPDFNEDFNRLHQRLYGYSNPSRITEVVNVRVNAAGITQKPTLPSPVAVNQPLPLPVSVRSTWFAGGSWETAIYHRETLLPGMEGQGPAIITSGESTVVITPHYRFRIDGAGILIATRAEAADRNQLTEKSAAEQSNSRQETLNPIELEIFKNIFISIAEEMGITLCRTGFSPNIKERLDYSCAIYDEHGHTIAQGDHMPVHLGAMPLSVEAAIQHVTMEAGDVVILNDPFRGGTHLPDITLVQPVFLDEEAAPAFYVANRAHHSDVGGISPGSMPLAQEVFQEGLILPPIKLVRRGEICPDVMALILANVRTPAEREGDLSAQIASNRVAEARLRALVARYGLERVRSHARAAQDYAERILRRTIATIPDGEYSFEDVVDDDGFRRERIGIRATVRIAGDQAEVDFTGTELQTSGGVNANFAITLSATLYCFRCLVQEDVLYNSGISRAIRVIAPAGTIVNAVRPAAVAGGNVETSQRITDVVLGALAKALPHSIPAASQGTMNNVTLGGRRPDDGTPFAYYETIGGGMGGRNGLAGLSGVHTHMSNTRNTPIEAVEHYLPLRIHRYGLRHDSSGDGRYPGGEGILREYEMLTETSITLLSERRTSHPYGAQGGEPGGCGRNTVIRADGSVEPVPAKAWLELRPGDRLRIETPGGGGFGPATAKGTT</sequence>
<dbReference type="OrthoDB" id="9768323at2"/>
<dbReference type="Pfam" id="PF02538">
    <property type="entry name" value="Hydantoinase_B"/>
    <property type="match status" value="1"/>
</dbReference>
<comment type="similarity">
    <text evidence="1">Belongs to the oxoprolinase family.</text>
</comment>
<proteinExistence type="inferred from homology"/>
<accession>A0A3R9NWG5</accession>
<dbReference type="EMBL" id="RSDW01000001">
    <property type="protein sequence ID" value="RSL15253.1"/>
    <property type="molecule type" value="Genomic_DNA"/>
</dbReference>
<reference evidence="6 7" key="1">
    <citation type="submission" date="2018-12" db="EMBL/GenBank/DDBJ databases">
        <title>Sequencing of bacterial isolates from soil warming experiment in Harvard Forest, Massachusetts, USA.</title>
        <authorList>
            <person name="Deangelis K."/>
        </authorList>
    </citation>
    <scope>NUCLEOTIDE SEQUENCE [LARGE SCALE GENOMIC DNA]</scope>
    <source>
        <strain evidence="6 7">EB153</strain>
    </source>
</reference>
<evidence type="ECO:0000256" key="1">
    <source>
        <dbReference type="ARBA" id="ARBA00010403"/>
    </source>
</evidence>
<dbReference type="GO" id="GO:0017168">
    <property type="term" value="F:5-oxoprolinase (ATP-hydrolyzing) activity"/>
    <property type="evidence" value="ECO:0007669"/>
    <property type="project" value="TreeGrafter"/>
</dbReference>
<dbReference type="InterPro" id="IPR045079">
    <property type="entry name" value="Oxoprolinase-like"/>
</dbReference>